<dbReference type="eggNOG" id="COG0688">
    <property type="taxonomic scope" value="Bacteria"/>
</dbReference>
<evidence type="ECO:0000256" key="10">
    <source>
        <dbReference type="ARBA" id="ARBA00023317"/>
    </source>
</evidence>
<evidence type="ECO:0000256" key="9">
    <source>
        <dbReference type="ARBA" id="ARBA00023264"/>
    </source>
</evidence>
<dbReference type="GO" id="GO:0005886">
    <property type="term" value="C:plasma membrane"/>
    <property type="evidence" value="ECO:0007669"/>
    <property type="project" value="UniProtKB-SubCell"/>
</dbReference>
<dbReference type="AlphaFoldDB" id="E5Y7R1"/>
<protein>
    <recommendedName>
        <fullName evidence="11">Phosphatidylserine decarboxylase proenzyme</fullName>
        <ecNumber evidence="11">4.1.1.65</ecNumber>
    </recommendedName>
    <component>
        <recommendedName>
            <fullName evidence="11">Phosphatidylserine decarboxylase alpha chain</fullName>
        </recommendedName>
    </component>
    <component>
        <recommendedName>
            <fullName evidence="11">Phosphatidylserine decarboxylase beta chain</fullName>
        </recommendedName>
    </component>
</protein>
<dbReference type="Proteomes" id="UP000006034">
    <property type="component" value="Unassembled WGS sequence"/>
</dbReference>
<keyword evidence="7 11" id="KW-0594">Phospholipid biosynthesis</keyword>
<evidence type="ECO:0000256" key="8">
    <source>
        <dbReference type="ARBA" id="ARBA00023239"/>
    </source>
</evidence>
<feature type="chain" id="PRO_5023284640" description="Phosphatidylserine decarboxylase beta chain" evidence="11">
    <location>
        <begin position="1"/>
        <end position="181"/>
    </location>
</feature>
<dbReference type="PANTHER" id="PTHR35809:SF1">
    <property type="entry name" value="ARCHAETIDYLSERINE DECARBOXYLASE PROENZYME-RELATED"/>
    <property type="match status" value="1"/>
</dbReference>
<keyword evidence="12" id="KW-0812">Transmembrane</keyword>
<dbReference type="EC" id="4.1.1.65" evidence="11"/>
<comment type="function">
    <text evidence="11">Catalyzes the formation of phosphatidylethanolamine (PtdEtn) from phosphatidylserine (PtdSer).</text>
</comment>
<evidence type="ECO:0000256" key="11">
    <source>
        <dbReference type="HAMAP-Rule" id="MF_00664"/>
    </source>
</evidence>
<evidence type="ECO:0000256" key="1">
    <source>
        <dbReference type="ARBA" id="ARBA00022475"/>
    </source>
</evidence>
<dbReference type="NCBIfam" id="NF003685">
    <property type="entry name" value="PRK05305.2-5"/>
    <property type="match status" value="1"/>
</dbReference>
<keyword evidence="8 11" id="KW-0456">Lyase</keyword>
<dbReference type="UniPathway" id="UPA00558">
    <property type="reaction ID" value="UER00616"/>
</dbReference>
<dbReference type="OrthoDB" id="9790893at2"/>
<gene>
    <name evidence="11" type="primary">psd</name>
    <name evidence="13" type="ORF">HMPREF0179_02226</name>
</gene>
<keyword evidence="9 11" id="KW-1208">Phospholipid metabolism</keyword>
<dbReference type="GeneID" id="78085368"/>
<comment type="PTM">
    <text evidence="11">Is synthesized initially as an inactive proenzyme. Formation of the active enzyme involves a self-maturation process in which the active site pyruvoyl group is generated from an internal serine residue via an autocatalytic post-translational modification. Two non-identical subunits are generated from the proenzyme in this reaction, and the pyruvate is formed at the N-terminus of the alpha chain, which is derived from the carboxyl end of the proenzyme. The post-translation cleavage follows an unusual pathway, termed non-hydrolytic serinolysis, in which the side chain hydroxyl group of the serine supplies its oxygen atom to form the C-terminus of the beta chain, while the remainder of the serine residue undergoes an oxidative deamination to produce ammonia and the pyruvoyl prosthetic group on the alpha chain.</text>
</comment>
<accession>E5Y7R1</accession>
<dbReference type="STRING" id="563192.HMPREF0179_02226"/>
<evidence type="ECO:0000256" key="7">
    <source>
        <dbReference type="ARBA" id="ARBA00023209"/>
    </source>
</evidence>
<name>E5Y7R1_BILW3</name>
<evidence type="ECO:0000313" key="14">
    <source>
        <dbReference type="Proteomes" id="UP000006034"/>
    </source>
</evidence>
<organism evidence="13 14">
    <name type="scientific">Bilophila wadsworthia (strain 3_1_6)</name>
    <dbReference type="NCBI Taxonomy" id="563192"/>
    <lineage>
        <taxon>Bacteria</taxon>
        <taxon>Pseudomonadati</taxon>
        <taxon>Thermodesulfobacteriota</taxon>
        <taxon>Desulfovibrionia</taxon>
        <taxon>Desulfovibrionales</taxon>
        <taxon>Desulfovibrionaceae</taxon>
        <taxon>Bilophila</taxon>
    </lineage>
</organism>
<dbReference type="GO" id="GO:0004609">
    <property type="term" value="F:phosphatidylserine decarboxylase activity"/>
    <property type="evidence" value="ECO:0007669"/>
    <property type="project" value="UniProtKB-UniRule"/>
</dbReference>
<feature type="active site" description="Schiff-base intermediate with substrate; via pyruvic acid" evidence="11">
    <location>
        <position position="182"/>
    </location>
</feature>
<dbReference type="Pfam" id="PF02666">
    <property type="entry name" value="PS_Dcarbxylase"/>
    <property type="match status" value="1"/>
</dbReference>
<proteinExistence type="inferred from homology"/>
<feature type="transmembrane region" description="Helical" evidence="12">
    <location>
        <begin position="15"/>
        <end position="44"/>
    </location>
</feature>
<keyword evidence="5 11" id="KW-0472">Membrane</keyword>
<dbReference type="NCBIfam" id="NF003678">
    <property type="entry name" value="PRK05305.1-2"/>
    <property type="match status" value="1"/>
</dbReference>
<keyword evidence="14" id="KW-1185">Reference proteome</keyword>
<dbReference type="InterPro" id="IPR003817">
    <property type="entry name" value="PS_Dcarbxylase"/>
</dbReference>
<feature type="modified residue" description="Pyruvic acid (Ser); by autocatalysis" evidence="11">
    <location>
        <position position="182"/>
    </location>
</feature>
<evidence type="ECO:0000256" key="5">
    <source>
        <dbReference type="ARBA" id="ARBA00023136"/>
    </source>
</evidence>
<feature type="site" description="Cleavage (non-hydrolytic); by autocatalysis" evidence="11">
    <location>
        <begin position="181"/>
        <end position="182"/>
    </location>
</feature>
<dbReference type="InterPro" id="IPR033175">
    <property type="entry name" value="PSD-A"/>
</dbReference>
<keyword evidence="4 11" id="KW-0443">Lipid metabolism</keyword>
<sequence length="215" mass="23746">MRKGNIGVAPEGLPFLFLLALTALAFAALRFWPLALVFLVLTWFSGHFFRDPERVVPSEDDIAVSPADGRVIRVEPKADPITGEVRPCISIFMNVFNVHVNRSPVAGRVEAIRYFPGKFFNAALDKASTDNERCAYLVRDDGGRSWVMVQVAGLIARRIVCRVEEGDTLARGERYGMIRFGSRVDLYLPPDYSAVVANGDVVAAGESILARKFQA</sequence>
<dbReference type="HOGENOM" id="CLU_072492_0_0_7"/>
<reference evidence="13 14" key="2">
    <citation type="submission" date="2013-04" db="EMBL/GenBank/DDBJ databases">
        <title>The Genome Sequence of Bilophila wadsworthia 3_1_6.</title>
        <authorList>
            <consortium name="The Broad Institute Genomics Platform"/>
            <person name="Earl A."/>
            <person name="Ward D."/>
            <person name="Feldgarden M."/>
            <person name="Gevers D."/>
            <person name="Sibley C."/>
            <person name="Strauss J."/>
            <person name="Allen-Vercoe E."/>
            <person name="Walker B."/>
            <person name="Young S."/>
            <person name="Zeng Q."/>
            <person name="Gargeya S."/>
            <person name="Fitzgerald M."/>
            <person name="Haas B."/>
            <person name="Abouelleil A."/>
            <person name="Allen A.W."/>
            <person name="Alvarado L."/>
            <person name="Arachchi H.M."/>
            <person name="Berlin A.M."/>
            <person name="Chapman S.B."/>
            <person name="Gainer-Dewar J."/>
            <person name="Goldberg J."/>
            <person name="Griggs A."/>
            <person name="Gujja S."/>
            <person name="Hansen M."/>
            <person name="Howarth C."/>
            <person name="Imamovic A."/>
            <person name="Ireland A."/>
            <person name="Larimer J."/>
            <person name="McCowan C."/>
            <person name="Murphy C."/>
            <person name="Pearson M."/>
            <person name="Poon T.W."/>
            <person name="Priest M."/>
            <person name="Roberts A."/>
            <person name="Saif S."/>
            <person name="Shea T."/>
            <person name="Sisk P."/>
            <person name="Sykes S."/>
            <person name="Wortman J."/>
            <person name="Nusbaum C."/>
            <person name="Birren B."/>
        </authorList>
    </citation>
    <scope>NUCLEOTIDE SEQUENCE [LARGE SCALE GENOMIC DNA]</scope>
    <source>
        <strain evidence="13 14">3_1_6</strain>
    </source>
</reference>
<evidence type="ECO:0000256" key="6">
    <source>
        <dbReference type="ARBA" id="ARBA00023145"/>
    </source>
</evidence>
<comment type="similarity">
    <text evidence="11">Belongs to the phosphatidylserine decarboxylase family. PSD-A subfamily.</text>
</comment>
<evidence type="ECO:0000256" key="4">
    <source>
        <dbReference type="ARBA" id="ARBA00023098"/>
    </source>
</evidence>
<dbReference type="EMBL" id="ADCP02000001">
    <property type="protein sequence ID" value="EFV44020.1"/>
    <property type="molecule type" value="Genomic_DNA"/>
</dbReference>
<comment type="cofactor">
    <cofactor evidence="11">
        <name>pyruvate</name>
        <dbReference type="ChEBI" id="CHEBI:15361"/>
    </cofactor>
    <text evidence="11">Binds 1 pyruvoyl group covalently per subunit.</text>
</comment>
<keyword evidence="10 11" id="KW-0670">Pyruvate</keyword>
<dbReference type="RefSeq" id="WP_005028038.1">
    <property type="nucleotide sequence ID" value="NZ_KE150238.1"/>
</dbReference>
<keyword evidence="6 11" id="KW-0865">Zymogen</keyword>
<keyword evidence="1 11" id="KW-1003">Cell membrane</keyword>
<evidence type="ECO:0000256" key="3">
    <source>
        <dbReference type="ARBA" id="ARBA00022793"/>
    </source>
</evidence>
<comment type="pathway">
    <text evidence="11">Phospholipid metabolism; phosphatidylethanolamine biosynthesis; phosphatidylethanolamine from CDP-diacylglycerol: step 2/2.</text>
</comment>
<comment type="catalytic activity">
    <reaction evidence="11">
        <text>a 1,2-diacyl-sn-glycero-3-phospho-L-serine + H(+) = a 1,2-diacyl-sn-glycero-3-phosphoethanolamine + CO2</text>
        <dbReference type="Rhea" id="RHEA:20828"/>
        <dbReference type="ChEBI" id="CHEBI:15378"/>
        <dbReference type="ChEBI" id="CHEBI:16526"/>
        <dbReference type="ChEBI" id="CHEBI:57262"/>
        <dbReference type="ChEBI" id="CHEBI:64612"/>
        <dbReference type="EC" id="4.1.1.65"/>
    </reaction>
</comment>
<evidence type="ECO:0000256" key="2">
    <source>
        <dbReference type="ARBA" id="ARBA00022516"/>
    </source>
</evidence>
<dbReference type="HAMAP" id="MF_00664">
    <property type="entry name" value="PS_decarb_PSD_A"/>
    <property type="match status" value="1"/>
</dbReference>
<reference evidence="13 14" key="1">
    <citation type="submission" date="2010-10" db="EMBL/GenBank/DDBJ databases">
        <authorList>
            <consortium name="The Broad Institute Genome Sequencing Platform"/>
            <person name="Ward D."/>
            <person name="Earl A."/>
            <person name="Feldgarden M."/>
            <person name="Young S.K."/>
            <person name="Gargeya S."/>
            <person name="Zeng Q."/>
            <person name="Alvarado L."/>
            <person name="Berlin A."/>
            <person name="Bochicchio J."/>
            <person name="Chapman S.B."/>
            <person name="Chen Z."/>
            <person name="Freedman E."/>
            <person name="Gellesch M."/>
            <person name="Goldberg J."/>
            <person name="Griggs A."/>
            <person name="Gujja S."/>
            <person name="Heilman E."/>
            <person name="Heiman D."/>
            <person name="Howarth C."/>
            <person name="Mehta T."/>
            <person name="Neiman D."/>
            <person name="Pearson M."/>
            <person name="Roberts A."/>
            <person name="Saif S."/>
            <person name="Shea T."/>
            <person name="Shenoy N."/>
            <person name="Sisk P."/>
            <person name="Stolte C."/>
            <person name="Sykes S."/>
            <person name="White J."/>
            <person name="Yandava C."/>
            <person name="Allen-Vercoe E."/>
            <person name="Sibley C."/>
            <person name="Ambrose C.E."/>
            <person name="Strauss J."/>
            <person name="Daigneault M."/>
            <person name="Haas B."/>
            <person name="Nusbaum C."/>
            <person name="Birren B."/>
        </authorList>
    </citation>
    <scope>NUCLEOTIDE SEQUENCE [LARGE SCALE GENOMIC DNA]</scope>
    <source>
        <strain evidence="13 14">3_1_6</strain>
    </source>
</reference>
<dbReference type="GO" id="GO:0006646">
    <property type="term" value="P:phosphatidylethanolamine biosynthetic process"/>
    <property type="evidence" value="ECO:0007669"/>
    <property type="project" value="UniProtKB-UniRule"/>
</dbReference>
<dbReference type="PANTHER" id="PTHR35809">
    <property type="entry name" value="ARCHAETIDYLSERINE DECARBOXYLASE PROENZYME-RELATED"/>
    <property type="match status" value="1"/>
</dbReference>
<evidence type="ECO:0000313" key="13">
    <source>
        <dbReference type="EMBL" id="EFV44020.1"/>
    </source>
</evidence>
<comment type="caution">
    <text evidence="13">The sequence shown here is derived from an EMBL/GenBank/DDBJ whole genome shotgun (WGS) entry which is preliminary data.</text>
</comment>
<feature type="chain" id="PRO_5023284641" description="Phosphatidylserine decarboxylase alpha chain" evidence="11">
    <location>
        <begin position="182"/>
        <end position="215"/>
    </location>
</feature>
<keyword evidence="2 11" id="KW-0444">Lipid biosynthesis</keyword>
<keyword evidence="12" id="KW-1133">Transmembrane helix</keyword>
<keyword evidence="3 11" id="KW-0210">Decarboxylase</keyword>
<evidence type="ECO:0000256" key="12">
    <source>
        <dbReference type="SAM" id="Phobius"/>
    </source>
</evidence>
<comment type="subunit">
    <text evidence="11">Heterodimer of a large membrane-associated beta subunit and a small pyruvoyl-containing alpha subunit.</text>
</comment>
<comment type="subcellular location">
    <subcellularLocation>
        <location evidence="11">Cell membrane</location>
        <topology evidence="11">Peripheral membrane protein</topology>
    </subcellularLocation>
</comment>